<accession>A0A5B9MGZ5</accession>
<gene>
    <name evidence="2" type="ORF">Mal15_38460</name>
</gene>
<name>A0A5B9MGZ5_9BACT</name>
<organism evidence="2 3">
    <name type="scientific">Stieleria maiorica</name>
    <dbReference type="NCBI Taxonomy" id="2795974"/>
    <lineage>
        <taxon>Bacteria</taxon>
        <taxon>Pseudomonadati</taxon>
        <taxon>Planctomycetota</taxon>
        <taxon>Planctomycetia</taxon>
        <taxon>Pirellulales</taxon>
        <taxon>Pirellulaceae</taxon>
        <taxon>Stieleria</taxon>
    </lineage>
</organism>
<evidence type="ECO:0000313" key="2">
    <source>
        <dbReference type="EMBL" id="QEF99779.1"/>
    </source>
</evidence>
<dbReference type="InterPro" id="IPR006311">
    <property type="entry name" value="TAT_signal"/>
</dbReference>
<dbReference type="InterPro" id="IPR011447">
    <property type="entry name" value="DUF1552"/>
</dbReference>
<evidence type="ECO:0008006" key="4">
    <source>
        <dbReference type="Google" id="ProtNLM"/>
    </source>
</evidence>
<dbReference type="PROSITE" id="PS51318">
    <property type="entry name" value="TAT"/>
    <property type="match status" value="1"/>
</dbReference>
<sequence precursor="true">MNLIRKKALSRRTVLRGLGGAVALPLLDAMVPAATASESTAAAPVRRLGYVFMPMGCDLSRWKPPGETTLGELPPILQSLEPVRRQVTVISNLELANAYPGSHATSNSAFLSAAKAKHTEGTDYYLGTTADQLAAKQIGQSTQLPSMELSMDLMQTVGQCDNGYACVYQNNLSWSSPTTPLPSEAHPRIVFESMFGAGGTAAQRRAERNQKASLLDWMSEDIARLNREVGPSDRVRISQYLDSVREVERRIQQSEAAAKDNELPDLDRPMGVPASYADHARLMFDLQVLALQADITRVITFQLARETSNRSYPELGVPESHHPLSHHGNDEQKIAKMAKINAFHVSLFAYFLEKLQQTSDGNGSLLDHSLLLYGSGMGNPNVHDHSDLPIIVAGGAAGGMQGGRHIQYDRPTPLANLHLTLLDKVGVKLDKFADSEGPVDELFEPLSV</sequence>
<dbReference type="Proteomes" id="UP000321353">
    <property type="component" value="Chromosome"/>
</dbReference>
<dbReference type="EMBL" id="CP036264">
    <property type="protein sequence ID" value="QEF99779.1"/>
    <property type="molecule type" value="Genomic_DNA"/>
</dbReference>
<keyword evidence="1" id="KW-0732">Signal</keyword>
<protein>
    <recommendedName>
        <fullName evidence="4">DUF1552 domain-containing protein</fullName>
    </recommendedName>
</protein>
<dbReference type="AlphaFoldDB" id="A0A5B9MGZ5"/>
<feature type="chain" id="PRO_5022686916" description="DUF1552 domain-containing protein" evidence="1">
    <location>
        <begin position="37"/>
        <end position="448"/>
    </location>
</feature>
<reference evidence="2 3" key="1">
    <citation type="submission" date="2019-02" db="EMBL/GenBank/DDBJ databases">
        <title>Planctomycetal bacteria perform biofilm scaping via a novel small molecule.</title>
        <authorList>
            <person name="Jeske O."/>
            <person name="Boedeker C."/>
            <person name="Wiegand S."/>
            <person name="Breitling P."/>
            <person name="Kallscheuer N."/>
            <person name="Jogler M."/>
            <person name="Rohde M."/>
            <person name="Petersen J."/>
            <person name="Medema M.H."/>
            <person name="Surup F."/>
            <person name="Jogler C."/>
        </authorList>
    </citation>
    <scope>NUCLEOTIDE SEQUENCE [LARGE SCALE GENOMIC DNA]</scope>
    <source>
        <strain evidence="2 3">Mal15</strain>
    </source>
</reference>
<proteinExistence type="predicted"/>
<dbReference type="RefSeq" id="WP_233902872.1">
    <property type="nucleotide sequence ID" value="NZ_CP036264.1"/>
</dbReference>
<feature type="signal peptide" evidence="1">
    <location>
        <begin position="1"/>
        <end position="36"/>
    </location>
</feature>
<dbReference type="Pfam" id="PF07586">
    <property type="entry name" value="HXXSHH"/>
    <property type="match status" value="1"/>
</dbReference>
<evidence type="ECO:0000256" key="1">
    <source>
        <dbReference type="SAM" id="SignalP"/>
    </source>
</evidence>
<keyword evidence="3" id="KW-1185">Reference proteome</keyword>
<dbReference type="KEGG" id="smam:Mal15_38460"/>
<evidence type="ECO:0000313" key="3">
    <source>
        <dbReference type="Proteomes" id="UP000321353"/>
    </source>
</evidence>